<protein>
    <recommendedName>
        <fullName evidence="3">Lipoprotein</fullName>
    </recommendedName>
</protein>
<proteinExistence type="predicted"/>
<dbReference type="EMBL" id="CP071090">
    <property type="protein sequence ID" value="QSQ19462.1"/>
    <property type="molecule type" value="Genomic_DNA"/>
</dbReference>
<organism evidence="1 2">
    <name type="scientific">Pyxidicoccus parkwayensis</name>
    <dbReference type="NCBI Taxonomy" id="2813578"/>
    <lineage>
        <taxon>Bacteria</taxon>
        <taxon>Pseudomonadati</taxon>
        <taxon>Myxococcota</taxon>
        <taxon>Myxococcia</taxon>
        <taxon>Myxococcales</taxon>
        <taxon>Cystobacterineae</taxon>
        <taxon>Myxococcaceae</taxon>
        <taxon>Pyxidicoccus</taxon>
    </lineage>
</organism>
<dbReference type="PROSITE" id="PS51257">
    <property type="entry name" value="PROKAR_LIPOPROTEIN"/>
    <property type="match status" value="1"/>
</dbReference>
<evidence type="ECO:0000313" key="2">
    <source>
        <dbReference type="Proteomes" id="UP000662747"/>
    </source>
</evidence>
<dbReference type="SUPFAM" id="SSF82171">
    <property type="entry name" value="DPP6 N-terminal domain-like"/>
    <property type="match status" value="1"/>
</dbReference>
<gene>
    <name evidence="1" type="ORF">JY651_29595</name>
</gene>
<accession>A0ABX7NPL2</accession>
<keyword evidence="2" id="KW-1185">Reference proteome</keyword>
<dbReference type="Proteomes" id="UP000662747">
    <property type="component" value="Chromosome"/>
</dbReference>
<evidence type="ECO:0008006" key="3">
    <source>
        <dbReference type="Google" id="ProtNLM"/>
    </source>
</evidence>
<evidence type="ECO:0000313" key="1">
    <source>
        <dbReference type="EMBL" id="QSQ19462.1"/>
    </source>
</evidence>
<sequence length="404" mass="43921">MLSGKMWTVGALALALAACSDKSNEDGNDTPTPEGKRYVLGTVSIDAEGNRVSYAQIVSKLEGHFTNANGIEVNGNAVFLAHGSSFFYGLAESPVWVRYSTENGFKETGRLSFLNYGINSMDFSNVIVDDETAVSVLTEAYVAVVWNPKTMTIKGDVDLSFLKKDGYSLEAFTVVTHNGLVYIPGKWVNWTTAQIEQTVSVITLDPKTMTVVAFAEDHRCGAGGRVTFDSRGYAYVMGDGRNQSMQVFAAASGKSSVPNCLLRIAPGATDFQDDWFYEIPSLTGGLDSMTELEAPSVNGGVGFTMMKYEDRIPTNLDRVNFEHWTVPAYKMWRITLGDTPKAEEVQGANYSVVGFSGSGVDGKFYTSESEDGSESTVFELDPATNTAVQKFTMDGYFSGLMPIE</sequence>
<dbReference type="RefSeq" id="WP_206721046.1">
    <property type="nucleotide sequence ID" value="NZ_CP071090.1"/>
</dbReference>
<reference evidence="1 2" key="1">
    <citation type="submission" date="2021-02" db="EMBL/GenBank/DDBJ databases">
        <title>De Novo genome assembly of isolated myxobacteria.</title>
        <authorList>
            <person name="Stevens D.C."/>
        </authorList>
    </citation>
    <scope>NUCLEOTIDE SEQUENCE [LARGE SCALE GENOMIC DNA]</scope>
    <source>
        <strain evidence="2">SCPEA02</strain>
    </source>
</reference>
<name>A0ABX7NPL2_9BACT</name>